<dbReference type="Gene3D" id="1.10.287.130">
    <property type="match status" value="1"/>
</dbReference>
<feature type="modified residue" description="4-aspartylphosphate" evidence="14">
    <location>
        <position position="624"/>
    </location>
</feature>
<dbReference type="InterPro" id="IPR005467">
    <property type="entry name" value="His_kinase_dom"/>
</dbReference>
<dbReference type="FunFam" id="1.10.287.130:FF:000003">
    <property type="entry name" value="Histidine kinase"/>
    <property type="match status" value="1"/>
</dbReference>
<accession>A0A1M4N634</accession>
<dbReference type="FunFam" id="3.30.565.10:FF:000010">
    <property type="entry name" value="Sensor histidine kinase RcsC"/>
    <property type="match status" value="1"/>
</dbReference>
<comment type="catalytic activity">
    <reaction evidence="1">
        <text>ATP + protein L-histidine = ADP + protein N-phospho-L-histidine.</text>
        <dbReference type="EC" id="2.7.13.3"/>
    </reaction>
</comment>
<evidence type="ECO:0000259" key="16">
    <source>
        <dbReference type="PROSITE" id="PS50109"/>
    </source>
</evidence>
<keyword evidence="10" id="KW-0067">ATP-binding</keyword>
<dbReference type="Gene3D" id="3.30.565.10">
    <property type="entry name" value="Histidine kinase-like ATPase, C-terminal domain"/>
    <property type="match status" value="1"/>
</dbReference>
<dbReference type="CDD" id="cd17546">
    <property type="entry name" value="REC_hyHK_CKI1_RcsC-like"/>
    <property type="match status" value="2"/>
</dbReference>
<evidence type="ECO:0000256" key="12">
    <source>
        <dbReference type="ARBA" id="ARBA00023012"/>
    </source>
</evidence>
<evidence type="ECO:0000256" key="13">
    <source>
        <dbReference type="ARBA" id="ARBA00023136"/>
    </source>
</evidence>
<keyword evidence="13" id="KW-0472">Membrane</keyword>
<dbReference type="Gene3D" id="3.40.50.2300">
    <property type="match status" value="2"/>
</dbReference>
<keyword evidence="19" id="KW-1185">Reference proteome</keyword>
<dbReference type="SUPFAM" id="SSF55874">
    <property type="entry name" value="ATPase domain of HSP90 chaperone/DNA topoisomerase II/histidine kinase"/>
    <property type="match status" value="1"/>
</dbReference>
<organism evidence="18 19">
    <name type="scientific">Donghicola eburneus</name>
    <dbReference type="NCBI Taxonomy" id="393278"/>
    <lineage>
        <taxon>Bacteria</taxon>
        <taxon>Pseudomonadati</taxon>
        <taxon>Pseudomonadota</taxon>
        <taxon>Alphaproteobacteria</taxon>
        <taxon>Rhodobacterales</taxon>
        <taxon>Roseobacteraceae</taxon>
        <taxon>Donghicola</taxon>
    </lineage>
</organism>
<dbReference type="SMART" id="SM00388">
    <property type="entry name" value="HisKA"/>
    <property type="match status" value="1"/>
</dbReference>
<dbReference type="PRINTS" id="PR00344">
    <property type="entry name" value="BCTRLSENSOR"/>
</dbReference>
<evidence type="ECO:0000259" key="17">
    <source>
        <dbReference type="PROSITE" id="PS50110"/>
    </source>
</evidence>
<proteinExistence type="predicted"/>
<evidence type="ECO:0000256" key="3">
    <source>
        <dbReference type="ARBA" id="ARBA00012438"/>
    </source>
</evidence>
<evidence type="ECO:0000256" key="7">
    <source>
        <dbReference type="ARBA" id="ARBA00022692"/>
    </source>
</evidence>
<dbReference type="InterPro" id="IPR036890">
    <property type="entry name" value="HATPase_C_sf"/>
</dbReference>
<name>A0A1M4N634_9RHOB</name>
<dbReference type="Pfam" id="PF00072">
    <property type="entry name" value="Response_reg"/>
    <property type="match status" value="2"/>
</dbReference>
<dbReference type="SMART" id="SM00448">
    <property type="entry name" value="REC"/>
    <property type="match status" value="2"/>
</dbReference>
<evidence type="ECO:0000256" key="1">
    <source>
        <dbReference type="ARBA" id="ARBA00000085"/>
    </source>
</evidence>
<evidence type="ECO:0000256" key="11">
    <source>
        <dbReference type="ARBA" id="ARBA00022989"/>
    </source>
</evidence>
<evidence type="ECO:0000313" key="18">
    <source>
        <dbReference type="EMBL" id="SCM69528.1"/>
    </source>
</evidence>
<dbReference type="GO" id="GO:0000155">
    <property type="term" value="F:phosphorelay sensor kinase activity"/>
    <property type="evidence" value="ECO:0007669"/>
    <property type="project" value="InterPro"/>
</dbReference>
<dbReference type="PROSITE" id="PS50110">
    <property type="entry name" value="RESPONSE_REGULATORY"/>
    <property type="match status" value="2"/>
</dbReference>
<evidence type="ECO:0000256" key="8">
    <source>
        <dbReference type="ARBA" id="ARBA00022741"/>
    </source>
</evidence>
<dbReference type="Pfam" id="PF02518">
    <property type="entry name" value="HATPase_c"/>
    <property type="match status" value="1"/>
</dbReference>
<sequence>MDLASRLAQERRARLAAERLLEMKQEELSAANRKLGRHAEALSADLAETRNEVETIRKDHSRVLVDLGVAMTKAEVAEMRLWQAIEAVQDGFALFDENARLILANRAYLQIFDGLAEIQEGVSYTSIIHALAFEGTVDLQGETPMDWCQRMIQRWQSHETEPEVLRLWNGQFIKLVDQRTPQGGMVTLGVDVTDLMRLWAAVHSVPDGFILYDQDDRLITCNDTFRQYYADTAPALVPGASFEEILRFGLDRGQYAEALGHEKEWLEARLSHHRTGAEREQQMSDGRWLRILEHQTPDGGRVGLRVDITQTKKNQAELKDAKVRAEAASRAKSSFLANMSHEIRTPMNGVMGMADLLGDTQLDDEQRLYVDTIRNSAEALLVIINDVLDYSKIEAGKMALHAVPFDLERCIHEILMLLQPKAREKGLALLLDYDLFMPTQFVGDPGRIRQILTNLIGNAVKFTETGHVRVRVTGHKDDKKSNIHVLIEDTGIGILPEMIEHIFGEFNQVEDDRNRKFEGTGLGLAITRRLIDMMQGELWCESEPDKGTCFGFRLPLPENGELPAPPAIGERIRRALVADDEQGHRCILEKQLSLMGVEVTAVADGPAALATLQADQGFDILLTDHQMPGMDGLELAQALEDAGIRLPMVLLSSNPGAAANDPSKHLFKRILQKPIPREFLYATLQDIAETAPEPAVVPEPPTPTEQMVLRVLAAEDNKTNQLVFSKMVKAAGIELTFANNGAEAVDLFPKIRPDLIFMDISMPGMDGMEATRTIRHEEEAQGWPRTPVIAMTAHALPEDREKMIAAGADHYLTKPLRKAEVLEQIDQRRETLQEAGRTNTGLSSSLKSG</sequence>
<dbReference type="EMBL" id="FMJB01000064">
    <property type="protein sequence ID" value="SCM69528.1"/>
    <property type="molecule type" value="Genomic_DNA"/>
</dbReference>
<evidence type="ECO:0000256" key="6">
    <source>
        <dbReference type="ARBA" id="ARBA00022679"/>
    </source>
</evidence>
<dbReference type="SMART" id="SM00387">
    <property type="entry name" value="HATPase_c"/>
    <property type="match status" value="1"/>
</dbReference>
<keyword evidence="11" id="KW-1133">Transmembrane helix</keyword>
<dbReference type="PANTHER" id="PTHR45339:SF5">
    <property type="entry name" value="HISTIDINE KINASE"/>
    <property type="match status" value="1"/>
</dbReference>
<dbReference type="InterPro" id="IPR036097">
    <property type="entry name" value="HisK_dim/P_sf"/>
</dbReference>
<dbReference type="PANTHER" id="PTHR45339">
    <property type="entry name" value="HYBRID SIGNAL TRANSDUCTION HISTIDINE KINASE J"/>
    <property type="match status" value="1"/>
</dbReference>
<dbReference type="CDD" id="cd00082">
    <property type="entry name" value="HisKA"/>
    <property type="match status" value="1"/>
</dbReference>
<dbReference type="InterPro" id="IPR003594">
    <property type="entry name" value="HATPase_dom"/>
</dbReference>
<dbReference type="Pfam" id="PF12860">
    <property type="entry name" value="PAS_7"/>
    <property type="match status" value="2"/>
</dbReference>
<dbReference type="InterPro" id="IPR011006">
    <property type="entry name" value="CheY-like_superfamily"/>
</dbReference>
<feature type="domain" description="Response regulatory" evidence="17">
    <location>
        <begin position="710"/>
        <end position="829"/>
    </location>
</feature>
<evidence type="ECO:0000256" key="15">
    <source>
        <dbReference type="SAM" id="Coils"/>
    </source>
</evidence>
<dbReference type="InterPro" id="IPR001789">
    <property type="entry name" value="Sig_transdc_resp-reg_receiver"/>
</dbReference>
<evidence type="ECO:0000256" key="9">
    <source>
        <dbReference type="ARBA" id="ARBA00022777"/>
    </source>
</evidence>
<dbReference type="AlphaFoldDB" id="A0A1M4N634"/>
<gene>
    <name evidence="18" type="ORF">KARMA_3767</name>
</gene>
<dbReference type="SUPFAM" id="SSF55785">
    <property type="entry name" value="PYP-like sensor domain (PAS domain)"/>
    <property type="match status" value="1"/>
</dbReference>
<feature type="domain" description="Response regulatory" evidence="17">
    <location>
        <begin position="574"/>
        <end position="688"/>
    </location>
</feature>
<dbReference type="InterPro" id="IPR003661">
    <property type="entry name" value="HisK_dim/P_dom"/>
</dbReference>
<evidence type="ECO:0000256" key="5">
    <source>
        <dbReference type="ARBA" id="ARBA00022553"/>
    </source>
</evidence>
<dbReference type="GO" id="GO:0005886">
    <property type="term" value="C:plasma membrane"/>
    <property type="evidence" value="ECO:0007669"/>
    <property type="project" value="UniProtKB-SubCell"/>
</dbReference>
<keyword evidence="15" id="KW-0175">Coiled coil</keyword>
<feature type="coiled-coil region" evidence="15">
    <location>
        <begin position="7"/>
        <end position="59"/>
    </location>
</feature>
<keyword evidence="5 14" id="KW-0597">Phosphoprotein</keyword>
<dbReference type="InterPro" id="IPR035965">
    <property type="entry name" value="PAS-like_dom_sf"/>
</dbReference>
<evidence type="ECO:0000256" key="10">
    <source>
        <dbReference type="ARBA" id="ARBA00022840"/>
    </source>
</evidence>
<dbReference type="GO" id="GO:0005524">
    <property type="term" value="F:ATP binding"/>
    <property type="evidence" value="ECO:0007669"/>
    <property type="project" value="UniProtKB-KW"/>
</dbReference>
<feature type="domain" description="Histidine kinase" evidence="16">
    <location>
        <begin position="338"/>
        <end position="558"/>
    </location>
</feature>
<keyword evidence="6" id="KW-0808">Transferase</keyword>
<evidence type="ECO:0000313" key="19">
    <source>
        <dbReference type="Proteomes" id="UP000184085"/>
    </source>
</evidence>
<keyword evidence="9" id="KW-0418">Kinase</keyword>
<evidence type="ECO:0000256" key="14">
    <source>
        <dbReference type="PROSITE-ProRule" id="PRU00169"/>
    </source>
</evidence>
<dbReference type="Gene3D" id="3.30.450.20">
    <property type="entry name" value="PAS domain"/>
    <property type="match status" value="2"/>
</dbReference>
<keyword evidence="4" id="KW-1003">Cell membrane</keyword>
<dbReference type="Proteomes" id="UP000184085">
    <property type="component" value="Unassembled WGS sequence"/>
</dbReference>
<feature type="modified residue" description="4-aspartylphosphate" evidence="14">
    <location>
        <position position="759"/>
    </location>
</feature>
<keyword evidence="7" id="KW-0812">Transmembrane</keyword>
<evidence type="ECO:0000256" key="4">
    <source>
        <dbReference type="ARBA" id="ARBA00022475"/>
    </source>
</evidence>
<dbReference type="InterPro" id="IPR004358">
    <property type="entry name" value="Sig_transdc_His_kin-like_C"/>
</dbReference>
<keyword evidence="8" id="KW-0547">Nucleotide-binding</keyword>
<comment type="subcellular location">
    <subcellularLocation>
        <location evidence="2">Cell membrane</location>
        <topology evidence="2">Multi-pass membrane protein</topology>
    </subcellularLocation>
</comment>
<protein>
    <recommendedName>
        <fullName evidence="3">histidine kinase</fullName>
        <ecNumber evidence="3">2.7.13.3</ecNumber>
    </recommendedName>
</protein>
<dbReference type="CDD" id="cd16922">
    <property type="entry name" value="HATPase_EvgS-ArcB-TorS-like"/>
    <property type="match status" value="1"/>
</dbReference>
<dbReference type="PROSITE" id="PS50109">
    <property type="entry name" value="HIS_KIN"/>
    <property type="match status" value="1"/>
</dbReference>
<dbReference type="EC" id="2.7.13.3" evidence="3"/>
<evidence type="ECO:0000256" key="2">
    <source>
        <dbReference type="ARBA" id="ARBA00004651"/>
    </source>
</evidence>
<dbReference type="RefSeq" id="WP_072709193.1">
    <property type="nucleotide sequence ID" value="NZ_FMJB01000064.1"/>
</dbReference>
<reference evidence="19" key="1">
    <citation type="submission" date="2016-09" db="EMBL/GenBank/DDBJ databases">
        <authorList>
            <person name="Wibberg D."/>
        </authorList>
    </citation>
    <scope>NUCLEOTIDE SEQUENCE [LARGE SCALE GENOMIC DNA]</scope>
</reference>
<dbReference type="SUPFAM" id="SSF47384">
    <property type="entry name" value="Homodimeric domain of signal transducing histidine kinase"/>
    <property type="match status" value="1"/>
</dbReference>
<dbReference type="SUPFAM" id="SSF52172">
    <property type="entry name" value="CheY-like"/>
    <property type="match status" value="2"/>
</dbReference>
<keyword evidence="12" id="KW-0902">Two-component regulatory system</keyword>
<dbReference type="Pfam" id="PF00512">
    <property type="entry name" value="HisKA"/>
    <property type="match status" value="1"/>
</dbReference>